<dbReference type="PANTHER" id="PTHR24028:SF234">
    <property type="entry name" value="PROTOCADHERIN GAMMA-A3"/>
    <property type="match status" value="1"/>
</dbReference>
<dbReference type="Gene3D" id="2.60.40.60">
    <property type="entry name" value="Cadherins"/>
    <property type="match status" value="2"/>
</dbReference>
<name>A0AAV7PIV6_PLEWA</name>
<keyword evidence="7" id="KW-0472">Membrane</keyword>
<dbReference type="InterPro" id="IPR015919">
    <property type="entry name" value="Cadherin-like_sf"/>
</dbReference>
<dbReference type="PRINTS" id="PR00205">
    <property type="entry name" value="CADHERIN"/>
</dbReference>
<evidence type="ECO:0000256" key="9">
    <source>
        <dbReference type="PROSITE-ProRule" id="PRU00043"/>
    </source>
</evidence>
<evidence type="ECO:0000256" key="4">
    <source>
        <dbReference type="ARBA" id="ARBA00022837"/>
    </source>
</evidence>
<dbReference type="InterPro" id="IPR050174">
    <property type="entry name" value="Protocadherin/Cadherin-CA"/>
</dbReference>
<evidence type="ECO:0000256" key="5">
    <source>
        <dbReference type="ARBA" id="ARBA00022889"/>
    </source>
</evidence>
<evidence type="ECO:0000313" key="11">
    <source>
        <dbReference type="EMBL" id="KAJ1128070.1"/>
    </source>
</evidence>
<dbReference type="PROSITE" id="PS00232">
    <property type="entry name" value="CADHERIN_1"/>
    <property type="match status" value="1"/>
</dbReference>
<sequence length="232" mass="25339">MKVYAVEIEIQDINDNASVFKNVETTLQVLENTTPGAPFIIPQAQDADLAVNSLLRYQLNSNEYFILDVQSGDGADITMVMVLDVNDNVPVFNQPVNRIAVKENVPKGTVLSTITASDKDQGANTQITYSLSIIADIFHLNSKSVEISVFGSLIYEDSQYYEFEMQGMDSGGRSSKCKVLIDIINVNGNSPEIVIGSINNTVVESGPTGLVLAFLHMYDSDSAEYGQLSCHQ</sequence>
<keyword evidence="12" id="KW-1185">Reference proteome</keyword>
<evidence type="ECO:0000313" key="12">
    <source>
        <dbReference type="Proteomes" id="UP001066276"/>
    </source>
</evidence>
<organism evidence="11 12">
    <name type="scientific">Pleurodeles waltl</name>
    <name type="common">Iberian ribbed newt</name>
    <dbReference type="NCBI Taxonomy" id="8319"/>
    <lineage>
        <taxon>Eukaryota</taxon>
        <taxon>Metazoa</taxon>
        <taxon>Chordata</taxon>
        <taxon>Craniata</taxon>
        <taxon>Vertebrata</taxon>
        <taxon>Euteleostomi</taxon>
        <taxon>Amphibia</taxon>
        <taxon>Batrachia</taxon>
        <taxon>Caudata</taxon>
        <taxon>Salamandroidea</taxon>
        <taxon>Salamandridae</taxon>
        <taxon>Pleurodelinae</taxon>
        <taxon>Pleurodeles</taxon>
    </lineage>
</organism>
<accession>A0AAV7PIV6</accession>
<dbReference type="SUPFAM" id="SSF49313">
    <property type="entry name" value="Cadherin-like"/>
    <property type="match status" value="2"/>
</dbReference>
<keyword evidence="6" id="KW-1133">Transmembrane helix</keyword>
<comment type="subcellular location">
    <subcellularLocation>
        <location evidence="1">Membrane</location>
        <topology evidence="1">Single-pass membrane protein</topology>
    </subcellularLocation>
</comment>
<keyword evidence="8" id="KW-0325">Glycoprotein</keyword>
<dbReference type="EMBL" id="JANPWB010000011">
    <property type="protein sequence ID" value="KAJ1128070.1"/>
    <property type="molecule type" value="Genomic_DNA"/>
</dbReference>
<reference evidence="11" key="1">
    <citation type="journal article" date="2022" name="bioRxiv">
        <title>Sequencing and chromosome-scale assembly of the giantPleurodeles waltlgenome.</title>
        <authorList>
            <person name="Brown T."/>
            <person name="Elewa A."/>
            <person name="Iarovenko S."/>
            <person name="Subramanian E."/>
            <person name="Araus A.J."/>
            <person name="Petzold A."/>
            <person name="Susuki M."/>
            <person name="Suzuki K.-i.T."/>
            <person name="Hayashi T."/>
            <person name="Toyoda A."/>
            <person name="Oliveira C."/>
            <person name="Osipova E."/>
            <person name="Leigh N.D."/>
            <person name="Simon A."/>
            <person name="Yun M.H."/>
        </authorList>
    </citation>
    <scope>NUCLEOTIDE SEQUENCE</scope>
    <source>
        <strain evidence="11">20211129_DDA</strain>
        <tissue evidence="11">Liver</tissue>
    </source>
</reference>
<dbReference type="GO" id="GO:0005886">
    <property type="term" value="C:plasma membrane"/>
    <property type="evidence" value="ECO:0007669"/>
    <property type="project" value="InterPro"/>
</dbReference>
<dbReference type="AlphaFoldDB" id="A0AAV7PIV6"/>
<dbReference type="GO" id="GO:0005509">
    <property type="term" value="F:calcium ion binding"/>
    <property type="evidence" value="ECO:0007669"/>
    <property type="project" value="UniProtKB-UniRule"/>
</dbReference>
<evidence type="ECO:0000256" key="8">
    <source>
        <dbReference type="ARBA" id="ARBA00023180"/>
    </source>
</evidence>
<dbReference type="InterPro" id="IPR020894">
    <property type="entry name" value="Cadherin_CS"/>
</dbReference>
<dbReference type="Pfam" id="PF00028">
    <property type="entry name" value="Cadherin"/>
    <property type="match status" value="1"/>
</dbReference>
<dbReference type="FunFam" id="2.60.40.60:FF:000002">
    <property type="entry name" value="Protocadherin alpha 2"/>
    <property type="match status" value="1"/>
</dbReference>
<dbReference type="CDD" id="cd11304">
    <property type="entry name" value="Cadherin_repeat"/>
    <property type="match status" value="1"/>
</dbReference>
<dbReference type="GO" id="GO:0007156">
    <property type="term" value="P:homophilic cell adhesion via plasma membrane adhesion molecules"/>
    <property type="evidence" value="ECO:0007669"/>
    <property type="project" value="InterPro"/>
</dbReference>
<keyword evidence="5" id="KW-0130">Cell adhesion</keyword>
<dbReference type="PROSITE" id="PS50268">
    <property type="entry name" value="CADHERIN_2"/>
    <property type="match status" value="1"/>
</dbReference>
<evidence type="ECO:0000256" key="7">
    <source>
        <dbReference type="ARBA" id="ARBA00023136"/>
    </source>
</evidence>
<evidence type="ECO:0000259" key="10">
    <source>
        <dbReference type="PROSITE" id="PS50268"/>
    </source>
</evidence>
<feature type="domain" description="Cadherin" evidence="10">
    <location>
        <begin position="93"/>
        <end position="193"/>
    </location>
</feature>
<keyword evidence="4 9" id="KW-0106">Calcium</keyword>
<dbReference type="SMART" id="SM00112">
    <property type="entry name" value="CA"/>
    <property type="match status" value="1"/>
</dbReference>
<dbReference type="Proteomes" id="UP001066276">
    <property type="component" value="Chromosome 7"/>
</dbReference>
<comment type="caution">
    <text evidence="11">The sequence shown here is derived from an EMBL/GenBank/DDBJ whole genome shotgun (WGS) entry which is preliminary data.</text>
</comment>
<evidence type="ECO:0000256" key="1">
    <source>
        <dbReference type="ARBA" id="ARBA00004167"/>
    </source>
</evidence>
<dbReference type="InterPro" id="IPR002126">
    <property type="entry name" value="Cadherin-like_dom"/>
</dbReference>
<keyword evidence="2" id="KW-0812">Transmembrane</keyword>
<protein>
    <recommendedName>
        <fullName evidence="10">Cadherin domain-containing protein</fullName>
    </recommendedName>
</protein>
<gene>
    <name evidence="11" type="ORF">NDU88_006457</name>
</gene>
<evidence type="ECO:0000256" key="6">
    <source>
        <dbReference type="ARBA" id="ARBA00022989"/>
    </source>
</evidence>
<evidence type="ECO:0000256" key="2">
    <source>
        <dbReference type="ARBA" id="ARBA00022692"/>
    </source>
</evidence>
<evidence type="ECO:0000256" key="3">
    <source>
        <dbReference type="ARBA" id="ARBA00022737"/>
    </source>
</evidence>
<dbReference type="PANTHER" id="PTHR24028">
    <property type="entry name" value="CADHERIN-87A"/>
    <property type="match status" value="1"/>
</dbReference>
<keyword evidence="3" id="KW-0677">Repeat</keyword>
<proteinExistence type="predicted"/>